<keyword evidence="8 12" id="KW-0472">Membrane</keyword>
<dbReference type="SUPFAM" id="SSF81321">
    <property type="entry name" value="Family A G protein-coupled receptor-like"/>
    <property type="match status" value="1"/>
</dbReference>
<keyword evidence="6 12" id="KW-1133">Transmembrane helix</keyword>
<dbReference type="OMA" id="CYGTVSM"/>
<evidence type="ECO:0000256" key="12">
    <source>
        <dbReference type="RuleBase" id="RU363047"/>
    </source>
</evidence>
<evidence type="ECO:0000256" key="9">
    <source>
        <dbReference type="ARBA" id="ARBA00023170"/>
    </source>
</evidence>
<feature type="domain" description="G-protein coupled receptors family 1 profile" evidence="13">
    <location>
        <begin position="41"/>
        <end position="286"/>
    </location>
</feature>
<evidence type="ECO:0000259" key="13">
    <source>
        <dbReference type="PROSITE" id="PS50262"/>
    </source>
</evidence>
<dbReference type="GO" id="GO:0005886">
    <property type="term" value="C:plasma membrane"/>
    <property type="evidence" value="ECO:0007669"/>
    <property type="project" value="UniProtKB-SubCell"/>
</dbReference>
<evidence type="ECO:0000256" key="5">
    <source>
        <dbReference type="ARBA" id="ARBA00022725"/>
    </source>
</evidence>
<dbReference type="Gene3D" id="1.20.1070.10">
    <property type="entry name" value="Rhodopsin 7-helix transmembrane proteins"/>
    <property type="match status" value="1"/>
</dbReference>
<evidence type="ECO:0000256" key="7">
    <source>
        <dbReference type="ARBA" id="ARBA00023040"/>
    </source>
</evidence>
<evidence type="ECO:0000256" key="1">
    <source>
        <dbReference type="ARBA" id="ARBA00004651"/>
    </source>
</evidence>
<dbReference type="PANTHER" id="PTHR26453">
    <property type="entry name" value="OLFACTORY RECEPTOR"/>
    <property type="match status" value="1"/>
</dbReference>
<evidence type="ECO:0000313" key="15">
    <source>
        <dbReference type="Proteomes" id="UP000694392"/>
    </source>
</evidence>
<dbReference type="PRINTS" id="PR00245">
    <property type="entry name" value="OLFACTORYR"/>
</dbReference>
<reference evidence="14" key="2">
    <citation type="submission" date="2025-09" db="UniProtKB">
        <authorList>
            <consortium name="Ensembl"/>
        </authorList>
    </citation>
    <scope>IDENTIFICATION</scope>
</reference>
<dbReference type="Pfam" id="PF13853">
    <property type="entry name" value="7tm_4"/>
    <property type="match status" value="1"/>
</dbReference>
<evidence type="ECO:0000313" key="14">
    <source>
        <dbReference type="Ensembl" id="ENSSPUP00000007034.1"/>
    </source>
</evidence>
<dbReference type="GO" id="GO:0004930">
    <property type="term" value="F:G protein-coupled receptor activity"/>
    <property type="evidence" value="ECO:0007669"/>
    <property type="project" value="UniProtKB-KW"/>
</dbReference>
<feature type="transmembrane region" description="Helical" evidence="12">
    <location>
        <begin position="269"/>
        <end position="288"/>
    </location>
</feature>
<name>A0A8D0L400_SPHPU</name>
<evidence type="ECO:0000256" key="2">
    <source>
        <dbReference type="ARBA" id="ARBA00022475"/>
    </source>
</evidence>
<evidence type="ECO:0000256" key="6">
    <source>
        <dbReference type="ARBA" id="ARBA00022989"/>
    </source>
</evidence>
<proteinExistence type="inferred from homology"/>
<dbReference type="AlphaFoldDB" id="A0A8D0L400"/>
<dbReference type="PROSITE" id="PS00237">
    <property type="entry name" value="G_PROTEIN_RECEP_F1_1"/>
    <property type="match status" value="1"/>
</dbReference>
<dbReference type="InterPro" id="IPR017452">
    <property type="entry name" value="GPCR_Rhodpsn_7TM"/>
</dbReference>
<evidence type="ECO:0000256" key="11">
    <source>
        <dbReference type="RuleBase" id="RU000688"/>
    </source>
</evidence>
<keyword evidence="3 12" id="KW-0716">Sensory transduction</keyword>
<sequence length="307" mass="34474">MKTTTPHPPKKFILLGLSNHPRVKIVLFVLFSLLYLITLVGNGLLILLTTMDPRLHTPMYFFLSNLSFLDICYTTSTVPQMLVHCFSDRPSISCFAQMYISLFLGMTECLLLAAMAYDRWVAICNPLRYTLIMSKSICVTLATVSWGSAFLLTMVPSLTMQGRLCGHNVINHFVCELPALLKLACTDTHNNQIVMFATSVLTLLLPFGFILVTYIRILATVLRMHSAENRTKAFSTCGSHITVVALFYGTAMFMYLRPQTEFPEDQDKVIAVVYVAVTPMLNPLIYSLRNNDVKQALGKVAGRKMYS</sequence>
<keyword evidence="15" id="KW-1185">Reference proteome</keyword>
<evidence type="ECO:0000256" key="3">
    <source>
        <dbReference type="ARBA" id="ARBA00022606"/>
    </source>
</evidence>
<evidence type="ECO:0000256" key="10">
    <source>
        <dbReference type="ARBA" id="ARBA00023224"/>
    </source>
</evidence>
<reference evidence="14" key="1">
    <citation type="submission" date="2025-08" db="UniProtKB">
        <authorList>
            <consortium name="Ensembl"/>
        </authorList>
    </citation>
    <scope>IDENTIFICATION</scope>
</reference>
<dbReference type="Proteomes" id="UP000694392">
    <property type="component" value="Unplaced"/>
</dbReference>
<protein>
    <recommendedName>
        <fullName evidence="12">Olfactory receptor</fullName>
    </recommendedName>
</protein>
<feature type="transmembrane region" description="Helical" evidence="12">
    <location>
        <begin position="60"/>
        <end position="78"/>
    </location>
</feature>
<keyword evidence="4 11" id="KW-0812">Transmembrane</keyword>
<dbReference type="GO" id="GO:0004984">
    <property type="term" value="F:olfactory receptor activity"/>
    <property type="evidence" value="ECO:0007669"/>
    <property type="project" value="InterPro"/>
</dbReference>
<dbReference type="PRINTS" id="PR00237">
    <property type="entry name" value="GPCRRHODOPSN"/>
</dbReference>
<evidence type="ECO:0000256" key="4">
    <source>
        <dbReference type="ARBA" id="ARBA00022692"/>
    </source>
</evidence>
<dbReference type="GeneTree" id="ENSGT01140000282496"/>
<dbReference type="InterPro" id="IPR000276">
    <property type="entry name" value="GPCR_Rhodpsn"/>
</dbReference>
<dbReference type="Ensembl" id="ENSSPUT00000007491.1">
    <property type="protein sequence ID" value="ENSSPUP00000007034.1"/>
    <property type="gene ID" value="ENSSPUG00000005430.1"/>
</dbReference>
<organism evidence="14 15">
    <name type="scientific">Sphenodon punctatus</name>
    <name type="common">Tuatara</name>
    <name type="synonym">Hatteria punctata</name>
    <dbReference type="NCBI Taxonomy" id="8508"/>
    <lineage>
        <taxon>Eukaryota</taxon>
        <taxon>Metazoa</taxon>
        <taxon>Chordata</taxon>
        <taxon>Craniata</taxon>
        <taxon>Vertebrata</taxon>
        <taxon>Euteleostomi</taxon>
        <taxon>Lepidosauria</taxon>
        <taxon>Sphenodontia</taxon>
        <taxon>Sphenodontidae</taxon>
        <taxon>Sphenodon</taxon>
    </lineage>
</organism>
<keyword evidence="5 12" id="KW-0552">Olfaction</keyword>
<keyword evidence="10 11" id="KW-0807">Transducer</keyword>
<feature type="transmembrane region" description="Helical" evidence="12">
    <location>
        <begin position="25"/>
        <end position="48"/>
    </location>
</feature>
<accession>A0A8D0L400</accession>
<dbReference type="FunFam" id="1.20.1070.10:FF:000005">
    <property type="entry name" value="Olfactory receptor"/>
    <property type="match status" value="1"/>
</dbReference>
<comment type="subcellular location">
    <subcellularLocation>
        <location evidence="1 12">Cell membrane</location>
        <topology evidence="1 12">Multi-pass membrane protein</topology>
    </subcellularLocation>
</comment>
<evidence type="ECO:0000256" key="8">
    <source>
        <dbReference type="ARBA" id="ARBA00023136"/>
    </source>
</evidence>
<keyword evidence="2 12" id="KW-1003">Cell membrane</keyword>
<feature type="transmembrane region" description="Helical" evidence="12">
    <location>
        <begin position="193"/>
        <end position="215"/>
    </location>
</feature>
<keyword evidence="7 11" id="KW-0297">G-protein coupled receptor</keyword>
<feature type="transmembrane region" description="Helical" evidence="12">
    <location>
        <begin position="236"/>
        <end position="257"/>
    </location>
</feature>
<dbReference type="CDD" id="cd15431">
    <property type="entry name" value="7tmA_OR13H-like"/>
    <property type="match status" value="1"/>
</dbReference>
<feature type="transmembrane region" description="Helical" evidence="12">
    <location>
        <begin position="129"/>
        <end position="152"/>
    </location>
</feature>
<dbReference type="InterPro" id="IPR000725">
    <property type="entry name" value="Olfact_rcpt"/>
</dbReference>
<dbReference type="PROSITE" id="PS50262">
    <property type="entry name" value="G_PROTEIN_RECEP_F1_2"/>
    <property type="match status" value="1"/>
</dbReference>
<feature type="transmembrane region" description="Helical" evidence="12">
    <location>
        <begin position="98"/>
        <end position="117"/>
    </location>
</feature>
<keyword evidence="9 11" id="KW-0675">Receptor</keyword>
<comment type="similarity">
    <text evidence="11">Belongs to the G-protein coupled receptor 1 family.</text>
</comment>